<dbReference type="Gene3D" id="1.10.10.10">
    <property type="entry name" value="Winged helix-like DNA-binding domain superfamily/Winged helix DNA-binding domain"/>
    <property type="match status" value="1"/>
</dbReference>
<feature type="domain" description="RNA polymerase sigma factor 70 region 4 type 2" evidence="7">
    <location>
        <begin position="105"/>
        <end position="151"/>
    </location>
</feature>
<dbReference type="NCBIfam" id="TIGR02937">
    <property type="entry name" value="sigma70-ECF"/>
    <property type="match status" value="1"/>
</dbReference>
<dbReference type="InterPro" id="IPR036388">
    <property type="entry name" value="WH-like_DNA-bd_sf"/>
</dbReference>
<evidence type="ECO:0000313" key="8">
    <source>
        <dbReference type="EMBL" id="SFA91078.1"/>
    </source>
</evidence>
<evidence type="ECO:0000256" key="1">
    <source>
        <dbReference type="ARBA" id="ARBA00010641"/>
    </source>
</evidence>
<dbReference type="GO" id="GO:0016987">
    <property type="term" value="F:sigma factor activity"/>
    <property type="evidence" value="ECO:0007669"/>
    <property type="project" value="UniProtKB-KW"/>
</dbReference>
<organism evidence="8 9">
    <name type="scientific">Algoriphagus aquimarinus</name>
    <dbReference type="NCBI Taxonomy" id="237018"/>
    <lineage>
        <taxon>Bacteria</taxon>
        <taxon>Pseudomonadati</taxon>
        <taxon>Bacteroidota</taxon>
        <taxon>Cytophagia</taxon>
        <taxon>Cytophagales</taxon>
        <taxon>Cyclobacteriaceae</taxon>
        <taxon>Algoriphagus</taxon>
    </lineage>
</organism>
<dbReference type="InterPro" id="IPR007627">
    <property type="entry name" value="RNA_pol_sigma70_r2"/>
</dbReference>
<evidence type="ECO:0000256" key="2">
    <source>
        <dbReference type="ARBA" id="ARBA00023015"/>
    </source>
</evidence>
<dbReference type="Proteomes" id="UP000198790">
    <property type="component" value="Unassembled WGS sequence"/>
</dbReference>
<keyword evidence="3" id="KW-0731">Sigma factor</keyword>
<dbReference type="CDD" id="cd06171">
    <property type="entry name" value="Sigma70_r4"/>
    <property type="match status" value="1"/>
</dbReference>
<dbReference type="Pfam" id="PF08281">
    <property type="entry name" value="Sigma70_r4_2"/>
    <property type="match status" value="1"/>
</dbReference>
<dbReference type="InterPro" id="IPR039425">
    <property type="entry name" value="RNA_pol_sigma-70-like"/>
</dbReference>
<proteinExistence type="inferred from homology"/>
<dbReference type="InterPro" id="IPR013249">
    <property type="entry name" value="RNA_pol_sigma70_r4_t2"/>
</dbReference>
<evidence type="ECO:0000259" key="6">
    <source>
        <dbReference type="Pfam" id="PF04542"/>
    </source>
</evidence>
<reference evidence="8 9" key="1">
    <citation type="submission" date="2016-10" db="EMBL/GenBank/DDBJ databases">
        <authorList>
            <person name="de Groot N.N."/>
        </authorList>
    </citation>
    <scope>NUCLEOTIDE SEQUENCE [LARGE SCALE GENOMIC DNA]</scope>
    <source>
        <strain evidence="8 9">DSM 23399</strain>
    </source>
</reference>
<gene>
    <name evidence="8" type="ORF">SAMN04489723_102269</name>
</gene>
<feature type="domain" description="RNA polymerase sigma-70 region 2" evidence="6">
    <location>
        <begin position="14"/>
        <end position="74"/>
    </location>
</feature>
<dbReference type="OrthoDB" id="795989at2"/>
<evidence type="ECO:0000256" key="3">
    <source>
        <dbReference type="ARBA" id="ARBA00023082"/>
    </source>
</evidence>
<keyword evidence="4" id="KW-0238">DNA-binding</keyword>
<dbReference type="Pfam" id="PF04542">
    <property type="entry name" value="Sigma70_r2"/>
    <property type="match status" value="1"/>
</dbReference>
<evidence type="ECO:0000259" key="7">
    <source>
        <dbReference type="Pfam" id="PF08281"/>
    </source>
</evidence>
<protein>
    <submittedName>
        <fullName evidence="8">RNA polymerase sigma-70 factor, ECF subfamily</fullName>
    </submittedName>
</protein>
<dbReference type="Gene3D" id="1.10.1740.10">
    <property type="match status" value="1"/>
</dbReference>
<dbReference type="GO" id="GO:0003677">
    <property type="term" value="F:DNA binding"/>
    <property type="evidence" value="ECO:0007669"/>
    <property type="project" value="UniProtKB-KW"/>
</dbReference>
<dbReference type="InterPro" id="IPR013324">
    <property type="entry name" value="RNA_pol_sigma_r3/r4-like"/>
</dbReference>
<dbReference type="SUPFAM" id="SSF88659">
    <property type="entry name" value="Sigma3 and sigma4 domains of RNA polymerase sigma factors"/>
    <property type="match status" value="1"/>
</dbReference>
<dbReference type="EMBL" id="FOKK01000002">
    <property type="protein sequence ID" value="SFA91078.1"/>
    <property type="molecule type" value="Genomic_DNA"/>
</dbReference>
<dbReference type="GO" id="GO:0006352">
    <property type="term" value="P:DNA-templated transcription initiation"/>
    <property type="evidence" value="ECO:0007669"/>
    <property type="project" value="InterPro"/>
</dbReference>
<dbReference type="SUPFAM" id="SSF88946">
    <property type="entry name" value="Sigma2 domain of RNA polymerase sigma factors"/>
    <property type="match status" value="1"/>
</dbReference>
<keyword evidence="2" id="KW-0805">Transcription regulation</keyword>
<dbReference type="PANTHER" id="PTHR43133">
    <property type="entry name" value="RNA POLYMERASE ECF-TYPE SIGMA FACTO"/>
    <property type="match status" value="1"/>
</dbReference>
<dbReference type="InterPro" id="IPR013325">
    <property type="entry name" value="RNA_pol_sigma_r2"/>
</dbReference>
<dbReference type="InterPro" id="IPR014284">
    <property type="entry name" value="RNA_pol_sigma-70_dom"/>
</dbReference>
<dbReference type="AlphaFoldDB" id="A0A1I0WSD8"/>
<keyword evidence="5" id="KW-0804">Transcription</keyword>
<dbReference type="PANTHER" id="PTHR43133:SF8">
    <property type="entry name" value="RNA POLYMERASE SIGMA FACTOR HI_1459-RELATED"/>
    <property type="match status" value="1"/>
</dbReference>
<evidence type="ECO:0000256" key="4">
    <source>
        <dbReference type="ARBA" id="ARBA00023125"/>
    </source>
</evidence>
<evidence type="ECO:0000256" key="5">
    <source>
        <dbReference type="ARBA" id="ARBA00023163"/>
    </source>
</evidence>
<sequence>MKSFFEAHIWPQRGRLYRLGYLWVRDRSLAEDMLQNVFEKSFAREDELRSHPNLMGWLVSSLKNEALMHFRQTKKLDSLEGLEALKAEESISEDTKDSVRKVMILVKELPLRQQEIFHLREVEGLSYEEITEHLDISLEQVKVNLHRARKSIRERMLNQKLTK</sequence>
<dbReference type="STRING" id="237018.SAMN04489723_102269"/>
<dbReference type="RefSeq" id="WP_092894814.1">
    <property type="nucleotide sequence ID" value="NZ_FOKK01000002.1"/>
</dbReference>
<name>A0A1I0WSD8_9BACT</name>
<comment type="similarity">
    <text evidence="1">Belongs to the sigma-70 factor family. ECF subfamily.</text>
</comment>
<keyword evidence="9" id="KW-1185">Reference proteome</keyword>
<accession>A0A1I0WSD8</accession>
<evidence type="ECO:0000313" key="9">
    <source>
        <dbReference type="Proteomes" id="UP000198790"/>
    </source>
</evidence>